<sequence>MTTDPIRQADPGASSAEAPELCFSCESNAPARGELICPDCRKQTGLSDSHYYIKQYYYSR</sequence>
<dbReference type="EMBL" id="NFEZ01000004">
    <property type="protein sequence ID" value="PLT45918.1"/>
    <property type="molecule type" value="Genomic_DNA"/>
</dbReference>
<proteinExistence type="predicted"/>
<dbReference type="AlphaFoldDB" id="A0A2N5N6E1"/>
<gene>
    <name evidence="1" type="ORF">B8V81_4349</name>
</gene>
<protein>
    <submittedName>
        <fullName evidence="1">Uncharacterized protein</fullName>
    </submittedName>
</protein>
<comment type="caution">
    <text evidence="1">The sequence shown here is derived from an EMBL/GenBank/DDBJ whole genome shotgun (WGS) entry which is preliminary data.</text>
</comment>
<organism evidence="1 2">
    <name type="scientific">Paenibacillus pasadenensis</name>
    <dbReference type="NCBI Taxonomy" id="217090"/>
    <lineage>
        <taxon>Bacteria</taxon>
        <taxon>Bacillati</taxon>
        <taxon>Bacillota</taxon>
        <taxon>Bacilli</taxon>
        <taxon>Bacillales</taxon>
        <taxon>Paenibacillaceae</taxon>
        <taxon>Paenibacillus</taxon>
    </lineage>
</organism>
<keyword evidence="2" id="KW-1185">Reference proteome</keyword>
<accession>A0A2N5N6E1</accession>
<dbReference type="RefSeq" id="WP_028597719.1">
    <property type="nucleotide sequence ID" value="NZ_BIMM01000026.1"/>
</dbReference>
<reference evidence="1 2" key="1">
    <citation type="submission" date="2017-05" db="EMBL/GenBank/DDBJ databases">
        <title>Functional genome analysis of Paenibacillus pasadenensis strain R16: insights on endophytic life style and antifungal activity.</title>
        <authorList>
            <person name="Passera A."/>
            <person name="Marcolungo L."/>
            <person name="Casati P."/>
            <person name="Brasca M."/>
            <person name="Quaglino F."/>
            <person name="Delledonne M."/>
        </authorList>
    </citation>
    <scope>NUCLEOTIDE SEQUENCE [LARGE SCALE GENOMIC DNA]</scope>
    <source>
        <strain evidence="1 2">R16</strain>
    </source>
</reference>
<evidence type="ECO:0000313" key="1">
    <source>
        <dbReference type="EMBL" id="PLT45918.1"/>
    </source>
</evidence>
<name>A0A2N5N6E1_9BACL</name>
<dbReference type="Proteomes" id="UP000234789">
    <property type="component" value="Unassembled WGS sequence"/>
</dbReference>
<evidence type="ECO:0000313" key="2">
    <source>
        <dbReference type="Proteomes" id="UP000234789"/>
    </source>
</evidence>